<reference evidence="1" key="1">
    <citation type="submission" date="2018-08" db="EMBL/GenBank/DDBJ databases">
        <authorList>
            <consortium name="GenomeTrakr network: Whole genome sequencing for foodborne pathogen traceback"/>
        </authorList>
    </citation>
    <scope>NUCLEOTIDE SEQUENCE</scope>
    <source>
        <strain evidence="1">FDA00009177</strain>
        <strain evidence="2">FDA00010466</strain>
    </source>
</reference>
<dbReference type="EMBL" id="AACWFO010000013">
    <property type="protein sequence ID" value="EAM8419969.1"/>
    <property type="molecule type" value="Genomic_DNA"/>
</dbReference>
<sequence length="73" mass="8157">MRKPLYYVYIIQESQTEVPGEKNTWWTKVGVAFPHKNKPGLNIILTPGIAVTGKLVLLEPREDAPPQTDNPAS</sequence>
<comment type="caution">
    <text evidence="1">The sequence shown here is derived from an EMBL/GenBank/DDBJ whole genome shotgun (WGS) entry which is preliminary data.</text>
</comment>
<dbReference type="AlphaFoldDB" id="A0A5T2WM25"/>
<protein>
    <recommendedName>
        <fullName evidence="3">ATP/GTP-binding protein remnant</fullName>
    </recommendedName>
</protein>
<dbReference type="EMBL" id="AAGOXM010000024">
    <property type="protein sequence ID" value="EBQ4126610.1"/>
    <property type="molecule type" value="Genomic_DNA"/>
</dbReference>
<evidence type="ECO:0000313" key="1">
    <source>
        <dbReference type="EMBL" id="EAM8419969.1"/>
    </source>
</evidence>
<evidence type="ECO:0008006" key="3">
    <source>
        <dbReference type="Google" id="ProtNLM"/>
    </source>
</evidence>
<dbReference type="RefSeq" id="WP_088759393.1">
    <property type="nucleotide sequence ID" value="NZ_JBNQPZ010000006.1"/>
</dbReference>
<accession>A0A5T2WM25</accession>
<gene>
    <name evidence="1" type="ORF">AC527_22475</name>
    <name evidence="2" type="ORF">BCZ02_23240</name>
</gene>
<evidence type="ECO:0000313" key="2">
    <source>
        <dbReference type="EMBL" id="EBQ4126610.1"/>
    </source>
</evidence>
<organism evidence="1">
    <name type="scientific">Salmonella enterica</name>
    <name type="common">Salmonella choleraesuis</name>
    <dbReference type="NCBI Taxonomy" id="28901"/>
    <lineage>
        <taxon>Bacteria</taxon>
        <taxon>Pseudomonadati</taxon>
        <taxon>Pseudomonadota</taxon>
        <taxon>Gammaproteobacteria</taxon>
        <taxon>Enterobacterales</taxon>
        <taxon>Enterobacteriaceae</taxon>
        <taxon>Salmonella</taxon>
    </lineage>
</organism>
<name>A0A5T2WM25_SALER</name>
<proteinExistence type="predicted"/>